<evidence type="ECO:0000313" key="3">
    <source>
        <dbReference type="EMBL" id="MTH63997.1"/>
    </source>
</evidence>
<dbReference type="InterPro" id="IPR025110">
    <property type="entry name" value="AMP-bd_C"/>
</dbReference>
<accession>A0A6L6J014</accession>
<feature type="domain" description="AMP-binding enzyme C-terminal" evidence="2">
    <location>
        <begin position="309"/>
        <end position="369"/>
    </location>
</feature>
<dbReference type="Pfam" id="PF13193">
    <property type="entry name" value="AMP-binding_C"/>
    <property type="match status" value="1"/>
</dbReference>
<name>A0A6L6J014_9RHOB</name>
<feature type="domain" description="AMP-dependent synthetase/ligase" evidence="1">
    <location>
        <begin position="52"/>
        <end position="245"/>
    </location>
</feature>
<proteinExistence type="predicted"/>
<dbReference type="AlphaFoldDB" id="A0A6L6J014"/>
<dbReference type="EMBL" id="WMII01000005">
    <property type="protein sequence ID" value="MTH63997.1"/>
    <property type="molecule type" value="Genomic_DNA"/>
</dbReference>
<sequence>MAAAQIYLGKTRVLPDTAGPGAAALRTLLACLDKDAAFRVQPDAPFIRKLKGTPAIECCTSGSSGQPKIIRRSLQSWRLSFAVNRDLFGFSVVDRAAVFGALSHSLTVYGIAEASHCGMGLHVLHGLRPRTQLDQIRQHQISVLYATPTQLRMLSGASAPGVRLVLCGGGALDAATDAQVRQMFPRADLRAFYGASETSFITLTDAQTPAGSVGRAYPGVTLQIRARQGDAGEVWVKSPYLFDRYVQGDSRATRRDGEYMTVGEIGRLDAQGCLFLLGRQDRMVTIADRNVHPEALEQLLAGLLPDRLCVVTTVPDDQRGHVLMAYIETGDAAPEEGWLRRQILSGLGAAMVPRKIIWVDRLPVLPSGKPDLSRLSRVCPWP</sequence>
<dbReference type="PANTHER" id="PTHR43767:SF1">
    <property type="entry name" value="NONRIBOSOMAL PEPTIDE SYNTHASE PES1 (EUROFUNG)-RELATED"/>
    <property type="match status" value="1"/>
</dbReference>
<dbReference type="SUPFAM" id="SSF56801">
    <property type="entry name" value="Acetyl-CoA synthetase-like"/>
    <property type="match status" value="1"/>
</dbReference>
<evidence type="ECO:0000259" key="2">
    <source>
        <dbReference type="Pfam" id="PF13193"/>
    </source>
</evidence>
<dbReference type="Gene3D" id="3.30.300.30">
    <property type="match status" value="1"/>
</dbReference>
<dbReference type="Proteomes" id="UP000478740">
    <property type="component" value="Unassembled WGS sequence"/>
</dbReference>
<dbReference type="InterPro" id="IPR050237">
    <property type="entry name" value="ATP-dep_AMP-bd_enzyme"/>
</dbReference>
<dbReference type="PANTHER" id="PTHR43767">
    <property type="entry name" value="LONG-CHAIN-FATTY-ACID--COA LIGASE"/>
    <property type="match status" value="1"/>
</dbReference>
<evidence type="ECO:0000259" key="1">
    <source>
        <dbReference type="Pfam" id="PF00501"/>
    </source>
</evidence>
<dbReference type="RefSeq" id="WP_155043868.1">
    <property type="nucleotide sequence ID" value="NZ_WMIH01000004.1"/>
</dbReference>
<dbReference type="InterPro" id="IPR045851">
    <property type="entry name" value="AMP-bd_C_sf"/>
</dbReference>
<protein>
    <submittedName>
        <fullName evidence="3">AMP-binding protein</fullName>
    </submittedName>
</protein>
<dbReference type="Gene3D" id="3.40.50.12780">
    <property type="entry name" value="N-terminal domain of ligase-like"/>
    <property type="match status" value="1"/>
</dbReference>
<keyword evidence="4" id="KW-1185">Reference proteome</keyword>
<gene>
    <name evidence="3" type="ORF">GL284_06930</name>
</gene>
<comment type="caution">
    <text evidence="3">The sequence shown here is derived from an EMBL/GenBank/DDBJ whole genome shotgun (WGS) entry which is preliminary data.</text>
</comment>
<dbReference type="InterPro" id="IPR042099">
    <property type="entry name" value="ANL_N_sf"/>
</dbReference>
<evidence type="ECO:0000313" key="4">
    <source>
        <dbReference type="Proteomes" id="UP000478740"/>
    </source>
</evidence>
<dbReference type="GO" id="GO:0016878">
    <property type="term" value="F:acid-thiol ligase activity"/>
    <property type="evidence" value="ECO:0007669"/>
    <property type="project" value="UniProtKB-ARBA"/>
</dbReference>
<organism evidence="3 4">
    <name type="scientific">Paracoccus shanxieyensis</name>
    <dbReference type="NCBI Taxonomy" id="2675752"/>
    <lineage>
        <taxon>Bacteria</taxon>
        <taxon>Pseudomonadati</taxon>
        <taxon>Pseudomonadota</taxon>
        <taxon>Alphaproteobacteria</taxon>
        <taxon>Rhodobacterales</taxon>
        <taxon>Paracoccaceae</taxon>
        <taxon>Paracoccus</taxon>
    </lineage>
</organism>
<dbReference type="InterPro" id="IPR000873">
    <property type="entry name" value="AMP-dep_synth/lig_dom"/>
</dbReference>
<dbReference type="Pfam" id="PF00501">
    <property type="entry name" value="AMP-binding"/>
    <property type="match status" value="1"/>
</dbReference>
<reference evidence="3 4" key="1">
    <citation type="submission" date="2019-11" db="EMBL/GenBank/DDBJ databases">
        <authorList>
            <person name="Dong K."/>
        </authorList>
    </citation>
    <scope>NUCLEOTIDE SEQUENCE [LARGE SCALE GENOMIC DNA]</scope>
    <source>
        <strain evidence="3 4">DK608</strain>
    </source>
</reference>